<keyword evidence="17" id="KW-0969">Cilium</keyword>
<organism evidence="17 18">
    <name type="scientific">Psychrosphaera ytuae</name>
    <dbReference type="NCBI Taxonomy" id="2820710"/>
    <lineage>
        <taxon>Bacteria</taxon>
        <taxon>Pseudomonadati</taxon>
        <taxon>Pseudomonadota</taxon>
        <taxon>Gammaproteobacteria</taxon>
        <taxon>Alteromonadales</taxon>
        <taxon>Pseudoalteromonadaceae</taxon>
        <taxon>Psychrosphaera</taxon>
    </lineage>
</organism>
<dbReference type="InterPro" id="IPR043427">
    <property type="entry name" value="YscJ/FliF"/>
</dbReference>
<evidence type="ECO:0000256" key="6">
    <source>
        <dbReference type="ARBA" id="ARBA00022475"/>
    </source>
</evidence>
<dbReference type="GO" id="GO:0009431">
    <property type="term" value="C:bacterial-type flagellum basal body, MS ring"/>
    <property type="evidence" value="ECO:0007669"/>
    <property type="project" value="InterPro"/>
</dbReference>
<evidence type="ECO:0000259" key="16">
    <source>
        <dbReference type="Pfam" id="PF08345"/>
    </source>
</evidence>
<keyword evidence="17" id="KW-0966">Cell projection</keyword>
<reference evidence="17" key="1">
    <citation type="submission" date="2021-03" db="EMBL/GenBank/DDBJ databases">
        <title>Description of Psychrosphaera ytuae sp. nov. isolated from deep sea sediment of South China Sea.</title>
        <authorList>
            <person name="Zhang J."/>
            <person name="Xu X.-D."/>
        </authorList>
    </citation>
    <scope>NUCLEOTIDE SEQUENCE</scope>
    <source>
        <strain evidence="17">MTZ26</strain>
    </source>
</reference>
<feature type="domain" description="Flagellar M-ring N-terminal" evidence="15">
    <location>
        <begin position="52"/>
        <end position="224"/>
    </location>
</feature>
<keyword evidence="6" id="KW-1003">Cell membrane</keyword>
<dbReference type="PANTHER" id="PTHR30046">
    <property type="entry name" value="FLAGELLAR M-RING PROTEIN"/>
    <property type="match status" value="1"/>
</dbReference>
<evidence type="ECO:0000259" key="15">
    <source>
        <dbReference type="Pfam" id="PF01514"/>
    </source>
</evidence>
<evidence type="ECO:0000256" key="13">
    <source>
        <dbReference type="SAM" id="MobiDB-lite"/>
    </source>
</evidence>
<gene>
    <name evidence="17" type="primary">fliF</name>
    <name evidence="17" type="ORF">J1N51_13780</name>
</gene>
<keyword evidence="9 14" id="KW-0472">Membrane</keyword>
<comment type="function">
    <text evidence="1 12">The M ring may be actively involved in energy transduction.</text>
</comment>
<dbReference type="PIRSF" id="PIRSF004862">
    <property type="entry name" value="FliF"/>
    <property type="match status" value="1"/>
</dbReference>
<dbReference type="NCBIfam" id="TIGR00206">
    <property type="entry name" value="fliF"/>
    <property type="match status" value="1"/>
</dbReference>
<evidence type="ECO:0000256" key="7">
    <source>
        <dbReference type="ARBA" id="ARBA00022692"/>
    </source>
</evidence>
<keyword evidence="18" id="KW-1185">Reference proteome</keyword>
<dbReference type="Pfam" id="PF01514">
    <property type="entry name" value="YscJ_FliF"/>
    <property type="match status" value="1"/>
</dbReference>
<feature type="transmembrane region" description="Helical" evidence="14">
    <location>
        <begin position="450"/>
        <end position="468"/>
    </location>
</feature>
<evidence type="ECO:0000256" key="2">
    <source>
        <dbReference type="ARBA" id="ARBA00004117"/>
    </source>
</evidence>
<evidence type="ECO:0000256" key="5">
    <source>
        <dbReference type="ARBA" id="ARBA00017949"/>
    </source>
</evidence>
<comment type="subunit">
    <text evidence="11">The basal body constitutes a major portion of the flagellar organelle and consists of four rings (L,P,S, and M) mounted on a central rod. The M ring is integral to the inner membrane of the cell and may be connected to the flagellar rod via the S ring. The S (supramembrane ring) lies just distal to the M ring. The L and P rings lie in the outer membrane and the periplasmic space, respectively.</text>
</comment>
<sequence>MVSLNNDADNVEEQKSGFLNAVSSAEVLRQGALILALVICIAITIIIFLWSREPEMRPLGQFETEQLIETLDYLDAQKIEYVLEQNVIKVPADRYQDIKLSLARGGLSQAPTEGSEILLQDTGFGVSQRMETERLKHSREQQLARTIEELNTVSRARVLLAIPKQNIFARHTKEPSATVVVTLKRGRMLTAEETDSIVDIVASAVQGLSPTRVTVTDQNGRLLNSGSQNSLSALSRKQFEIEQKREDEYLQKINAILSPVIGMENYTAQVDVTMDFTQVQETQKTYNPDLPAIRSEMLIEENQTGSGPVGIPGALSNQPPLESDIPEDAANARTRGATGRSSKEQTRNYELDQTISHKQNQTGVVRRLSVSVAVDYIRTVGEDGTMQQVPRSQQALVNLRRLLQGGIGFDMTRGDTLEVVTIPFNKQDEFAATEVPIYEQEWFQPMVKTLAAMIVIIVLIIFLVRPLLNKLLSPEDTTDEYEEDALGGVDLGDEALDMLNTEFDEKDIGFSADGTLQLPDLHGDEDLLKAVRALVANEPELSSQVVKGWLLEDE</sequence>
<keyword evidence="17" id="KW-0282">Flagellum</keyword>
<evidence type="ECO:0000256" key="8">
    <source>
        <dbReference type="ARBA" id="ARBA00022989"/>
    </source>
</evidence>
<dbReference type="GO" id="GO:0003774">
    <property type="term" value="F:cytoskeletal motor activity"/>
    <property type="evidence" value="ECO:0007669"/>
    <property type="project" value="InterPro"/>
</dbReference>
<dbReference type="AlphaFoldDB" id="A0A975HJN4"/>
<name>A0A975HJN4_9GAMM</name>
<dbReference type="InterPro" id="IPR013556">
    <property type="entry name" value="Flag_M-ring_C"/>
</dbReference>
<feature type="domain" description="Flagellar M-ring C-terminal" evidence="16">
    <location>
        <begin position="257"/>
        <end position="424"/>
    </location>
</feature>
<keyword evidence="8 14" id="KW-1133">Transmembrane helix</keyword>
<evidence type="ECO:0000256" key="4">
    <source>
        <dbReference type="ARBA" id="ARBA00007971"/>
    </source>
</evidence>
<proteinExistence type="inferred from homology"/>
<evidence type="ECO:0000256" key="14">
    <source>
        <dbReference type="SAM" id="Phobius"/>
    </source>
</evidence>
<dbReference type="PANTHER" id="PTHR30046:SF0">
    <property type="entry name" value="FLAGELLAR M-RING PROTEIN"/>
    <property type="match status" value="1"/>
</dbReference>
<dbReference type="Pfam" id="PF08345">
    <property type="entry name" value="YscJ_FliF_C"/>
    <property type="match status" value="1"/>
</dbReference>
<evidence type="ECO:0000256" key="12">
    <source>
        <dbReference type="PIRNR" id="PIRNR004862"/>
    </source>
</evidence>
<dbReference type="InterPro" id="IPR045851">
    <property type="entry name" value="AMP-bd_C_sf"/>
</dbReference>
<dbReference type="InterPro" id="IPR006182">
    <property type="entry name" value="FliF_N_dom"/>
</dbReference>
<keyword evidence="10 12" id="KW-0975">Bacterial flagellum</keyword>
<evidence type="ECO:0000256" key="3">
    <source>
        <dbReference type="ARBA" id="ARBA00004651"/>
    </source>
</evidence>
<dbReference type="RefSeq" id="WP_208833448.1">
    <property type="nucleotide sequence ID" value="NZ_CP072110.1"/>
</dbReference>
<evidence type="ECO:0000313" key="17">
    <source>
        <dbReference type="EMBL" id="QTH65413.1"/>
    </source>
</evidence>
<dbReference type="InterPro" id="IPR000067">
    <property type="entry name" value="FlgMring_FliF"/>
</dbReference>
<dbReference type="KEGG" id="psym:J1N51_13780"/>
<evidence type="ECO:0000256" key="1">
    <source>
        <dbReference type="ARBA" id="ARBA00003820"/>
    </source>
</evidence>
<feature type="region of interest" description="Disordered" evidence="13">
    <location>
        <begin position="303"/>
        <end position="326"/>
    </location>
</feature>
<dbReference type="EMBL" id="CP072110">
    <property type="protein sequence ID" value="QTH65413.1"/>
    <property type="molecule type" value="Genomic_DNA"/>
</dbReference>
<accession>A0A975HJN4</accession>
<dbReference type="GO" id="GO:0071973">
    <property type="term" value="P:bacterial-type flagellum-dependent cell motility"/>
    <property type="evidence" value="ECO:0007669"/>
    <property type="project" value="InterPro"/>
</dbReference>
<evidence type="ECO:0000256" key="11">
    <source>
        <dbReference type="ARBA" id="ARBA00025936"/>
    </source>
</evidence>
<dbReference type="Proteomes" id="UP000682739">
    <property type="component" value="Chromosome"/>
</dbReference>
<comment type="subcellular location">
    <subcellularLocation>
        <location evidence="2 12">Bacterial flagellum basal body</location>
    </subcellularLocation>
    <subcellularLocation>
        <location evidence="3">Cell membrane</location>
        <topology evidence="3">Multi-pass membrane protein</topology>
    </subcellularLocation>
</comment>
<dbReference type="GO" id="GO:0005886">
    <property type="term" value="C:plasma membrane"/>
    <property type="evidence" value="ECO:0007669"/>
    <property type="project" value="UniProtKB-SubCell"/>
</dbReference>
<dbReference type="PRINTS" id="PR01009">
    <property type="entry name" value="FLGMRINGFLIF"/>
</dbReference>
<keyword evidence="7 14" id="KW-0812">Transmembrane</keyword>
<evidence type="ECO:0000256" key="10">
    <source>
        <dbReference type="ARBA" id="ARBA00023143"/>
    </source>
</evidence>
<comment type="similarity">
    <text evidence="4 12">Belongs to the FliF family.</text>
</comment>
<feature type="transmembrane region" description="Helical" evidence="14">
    <location>
        <begin position="32"/>
        <end position="50"/>
    </location>
</feature>
<evidence type="ECO:0000313" key="18">
    <source>
        <dbReference type="Proteomes" id="UP000682739"/>
    </source>
</evidence>
<evidence type="ECO:0000256" key="9">
    <source>
        <dbReference type="ARBA" id="ARBA00023136"/>
    </source>
</evidence>
<dbReference type="Gene3D" id="3.30.300.30">
    <property type="match status" value="1"/>
</dbReference>
<protein>
    <recommendedName>
        <fullName evidence="5 12">Flagellar M-ring protein</fullName>
    </recommendedName>
</protein>